<dbReference type="InterPro" id="IPR001902">
    <property type="entry name" value="SLC26A/SulP_fam"/>
</dbReference>
<evidence type="ECO:0000259" key="6">
    <source>
        <dbReference type="PROSITE" id="PS50801"/>
    </source>
</evidence>
<dbReference type="EnsemblMetazoa" id="XM_022789034">
    <property type="protein sequence ID" value="XP_022644769"/>
    <property type="gene ID" value="LOC111243452"/>
</dbReference>
<protein>
    <recommendedName>
        <fullName evidence="6">STAS domain-containing protein</fullName>
    </recommendedName>
</protein>
<dbReference type="OMA" id="LEYGMIA"/>
<evidence type="ECO:0000256" key="2">
    <source>
        <dbReference type="ARBA" id="ARBA00022692"/>
    </source>
</evidence>
<evidence type="ECO:0000313" key="8">
    <source>
        <dbReference type="Proteomes" id="UP000594260"/>
    </source>
</evidence>
<dbReference type="FunCoup" id="A0A7M7M3B3">
    <property type="interactions" value="7"/>
</dbReference>
<dbReference type="RefSeq" id="XP_022644769.1">
    <property type="nucleotide sequence ID" value="XM_022789034.1"/>
</dbReference>
<keyword evidence="2 5" id="KW-0812">Transmembrane</keyword>
<dbReference type="CDD" id="cd07042">
    <property type="entry name" value="STAS_SulP_like_sulfate_transporter"/>
    <property type="match status" value="1"/>
</dbReference>
<keyword evidence="8" id="KW-1185">Reference proteome</keyword>
<dbReference type="Gene3D" id="3.30.750.24">
    <property type="entry name" value="STAS domain"/>
    <property type="match status" value="1"/>
</dbReference>
<evidence type="ECO:0000256" key="5">
    <source>
        <dbReference type="SAM" id="Phobius"/>
    </source>
</evidence>
<keyword evidence="3 5" id="KW-1133">Transmembrane helix</keyword>
<feature type="transmembrane region" description="Helical" evidence="5">
    <location>
        <begin position="152"/>
        <end position="177"/>
    </location>
</feature>
<reference evidence="7" key="1">
    <citation type="submission" date="2021-01" db="UniProtKB">
        <authorList>
            <consortium name="EnsemblMetazoa"/>
        </authorList>
    </citation>
    <scope>IDENTIFICATION</scope>
</reference>
<dbReference type="GO" id="GO:0016020">
    <property type="term" value="C:membrane"/>
    <property type="evidence" value="ECO:0007669"/>
    <property type="project" value="UniProtKB-SubCell"/>
</dbReference>
<feature type="domain" description="STAS" evidence="6">
    <location>
        <begin position="518"/>
        <end position="612"/>
    </location>
</feature>
<dbReference type="KEGG" id="vde:111243452"/>
<proteinExistence type="predicted"/>
<feature type="transmembrane region" description="Helical" evidence="5">
    <location>
        <begin position="351"/>
        <end position="371"/>
    </location>
</feature>
<dbReference type="OrthoDB" id="288203at2759"/>
<keyword evidence="4 5" id="KW-0472">Membrane</keyword>
<organism evidence="7 8">
    <name type="scientific">Varroa destructor</name>
    <name type="common">Honeybee mite</name>
    <dbReference type="NCBI Taxonomy" id="109461"/>
    <lineage>
        <taxon>Eukaryota</taxon>
        <taxon>Metazoa</taxon>
        <taxon>Ecdysozoa</taxon>
        <taxon>Arthropoda</taxon>
        <taxon>Chelicerata</taxon>
        <taxon>Arachnida</taxon>
        <taxon>Acari</taxon>
        <taxon>Parasitiformes</taxon>
        <taxon>Mesostigmata</taxon>
        <taxon>Gamasina</taxon>
        <taxon>Dermanyssoidea</taxon>
        <taxon>Varroidae</taxon>
        <taxon>Varroa</taxon>
    </lineage>
</organism>
<dbReference type="GO" id="GO:0055085">
    <property type="term" value="P:transmembrane transport"/>
    <property type="evidence" value="ECO:0007669"/>
    <property type="project" value="InterPro"/>
</dbReference>
<evidence type="ECO:0000256" key="4">
    <source>
        <dbReference type="ARBA" id="ARBA00023136"/>
    </source>
</evidence>
<evidence type="ECO:0000256" key="3">
    <source>
        <dbReference type="ARBA" id="ARBA00022989"/>
    </source>
</evidence>
<feature type="transmembrane region" description="Helical" evidence="5">
    <location>
        <begin position="275"/>
        <end position="299"/>
    </location>
</feature>
<feature type="transmembrane region" description="Helical" evidence="5">
    <location>
        <begin position="421"/>
        <end position="441"/>
    </location>
</feature>
<dbReference type="Pfam" id="PF00916">
    <property type="entry name" value="Sulfate_transp"/>
    <property type="match status" value="1"/>
</dbReference>
<dbReference type="InterPro" id="IPR036513">
    <property type="entry name" value="STAS_dom_sf"/>
</dbReference>
<name>A0A7M7M3B3_VARDE</name>
<dbReference type="PANTHER" id="PTHR11814">
    <property type="entry name" value="SULFATE TRANSPORTER"/>
    <property type="match status" value="1"/>
</dbReference>
<dbReference type="Proteomes" id="UP000594260">
    <property type="component" value="Unplaced"/>
</dbReference>
<feature type="transmembrane region" description="Helical" evidence="5">
    <location>
        <begin position="448"/>
        <end position="469"/>
    </location>
</feature>
<feature type="transmembrane region" description="Helical" evidence="5">
    <location>
        <begin position="183"/>
        <end position="202"/>
    </location>
</feature>
<accession>A0A7M7M3B3</accession>
<feature type="transmembrane region" description="Helical" evidence="5">
    <location>
        <begin position="86"/>
        <end position="107"/>
    </location>
</feature>
<dbReference type="InterPro" id="IPR011547">
    <property type="entry name" value="SLC26A/SulP_dom"/>
</dbReference>
<sequence length="647" mass="69422">MPGLTDSVYTPLNHAFRETVVFTEDVNSNGSAPSGCADINRVESETTADFCGKLCCAGTGPQRLLDRLPIVSWLPKYSLEDLYGDAVAGTTVALTVIPQGLALAGVANLSPQYGLYTAFMGSFIYILFGSAKDLTIGPTAIMCIMTGQYTKFGGATYAVLLTVLSGCLQLVLGLLNLGFIMDFISGAVISAFTSAGALTIAATQLKGLTGIKIDAEHFFEAIYQLVARCTGISWADTSLGVGCMIVLLTMRYFRTAQLSEGTFGLSKTLLRAINVTWWAIVTTRNVIVVLLCGALTALLEAQGKRPFALTGKVHGGLPPFKIPDFSYTYFDSKTNTTETKHFGEIVAELNVGIFVIGLLSILESIAIAKTFAKGKRINATQEMFALGCCNVAGSFVSAFPATGSFSRTAINNMSGVRTPMGGFFTGAIVLAALAFMSPYFYFIPKATLASIIITSVVFMVHVEDVSVMWKTSKTDLIPFAFTFFGSFIFGLEYGIMMGVVMAILLLLYHNARPTVTVAHVKAYGSSSYVLCRIDRSVLFPSALYATGKIGRRLRESVYGTEQEQTLVVIDGSHLPRIDYTTCMALRSLKDELAKDGTALAFTALNSSVSKAVSAALGENFRYFSSYKEIEDFAGNLGVTKVGAPEDI</sequence>
<evidence type="ECO:0000256" key="1">
    <source>
        <dbReference type="ARBA" id="ARBA00004141"/>
    </source>
</evidence>
<dbReference type="GeneID" id="111243452"/>
<feature type="transmembrane region" description="Helical" evidence="5">
    <location>
        <begin position="481"/>
        <end position="508"/>
    </location>
</feature>
<dbReference type="AlphaFoldDB" id="A0A7M7M3B3"/>
<comment type="subcellular location">
    <subcellularLocation>
        <location evidence="1">Membrane</location>
        <topology evidence="1">Multi-pass membrane protein</topology>
    </subcellularLocation>
</comment>
<dbReference type="InParanoid" id="A0A7M7M3B3"/>
<evidence type="ECO:0000313" key="7">
    <source>
        <dbReference type="EnsemblMetazoa" id="XP_022644769"/>
    </source>
</evidence>
<feature type="transmembrane region" description="Helical" evidence="5">
    <location>
        <begin position="383"/>
        <end position="401"/>
    </location>
</feature>
<dbReference type="PROSITE" id="PS50801">
    <property type="entry name" value="STAS"/>
    <property type="match status" value="1"/>
</dbReference>
<dbReference type="InterPro" id="IPR002645">
    <property type="entry name" value="STAS_dom"/>
</dbReference>